<gene>
    <name evidence="2" type="ORF">M404DRAFT_734920</name>
</gene>
<accession>A0A0C3IXA6</accession>
<name>A0A0C3IXA6_PISTI</name>
<reference evidence="3" key="2">
    <citation type="submission" date="2015-01" db="EMBL/GenBank/DDBJ databases">
        <title>Evolutionary Origins and Diversification of the Mycorrhizal Mutualists.</title>
        <authorList>
            <consortium name="DOE Joint Genome Institute"/>
            <consortium name="Mycorrhizal Genomics Consortium"/>
            <person name="Kohler A."/>
            <person name="Kuo A."/>
            <person name="Nagy L.G."/>
            <person name="Floudas D."/>
            <person name="Copeland A."/>
            <person name="Barry K.W."/>
            <person name="Cichocki N."/>
            <person name="Veneault-Fourrey C."/>
            <person name="LaButti K."/>
            <person name="Lindquist E.A."/>
            <person name="Lipzen A."/>
            <person name="Lundell T."/>
            <person name="Morin E."/>
            <person name="Murat C."/>
            <person name="Riley R."/>
            <person name="Ohm R."/>
            <person name="Sun H."/>
            <person name="Tunlid A."/>
            <person name="Henrissat B."/>
            <person name="Grigoriev I.V."/>
            <person name="Hibbett D.S."/>
            <person name="Martin F."/>
        </authorList>
    </citation>
    <scope>NUCLEOTIDE SEQUENCE [LARGE SCALE GENOMIC DNA]</scope>
    <source>
        <strain evidence="3">Marx 270</strain>
    </source>
</reference>
<dbReference type="AlphaFoldDB" id="A0A0C3IXA6"/>
<dbReference type="HOGENOM" id="CLU_2414190_0_0_1"/>
<feature type="compositionally biased region" description="Basic residues" evidence="1">
    <location>
        <begin position="40"/>
        <end position="52"/>
    </location>
</feature>
<feature type="region of interest" description="Disordered" evidence="1">
    <location>
        <begin position="1"/>
        <end position="52"/>
    </location>
</feature>
<organism evidence="2 3">
    <name type="scientific">Pisolithus tinctorius Marx 270</name>
    <dbReference type="NCBI Taxonomy" id="870435"/>
    <lineage>
        <taxon>Eukaryota</taxon>
        <taxon>Fungi</taxon>
        <taxon>Dikarya</taxon>
        <taxon>Basidiomycota</taxon>
        <taxon>Agaricomycotina</taxon>
        <taxon>Agaricomycetes</taxon>
        <taxon>Agaricomycetidae</taxon>
        <taxon>Boletales</taxon>
        <taxon>Sclerodermatineae</taxon>
        <taxon>Pisolithaceae</taxon>
        <taxon>Pisolithus</taxon>
    </lineage>
</organism>
<feature type="compositionally biased region" description="Polar residues" evidence="1">
    <location>
        <begin position="11"/>
        <end position="33"/>
    </location>
</feature>
<sequence length="92" mass="10100">MGSRGGGNSGIWRSTTTSNSIPGTTQNVNLSPSTPTPVHAHTRTRTRAHRRAGPRFCGCAMIQKCTDSPFHLYAPDTHPLIQAPMELLRYLR</sequence>
<protein>
    <submittedName>
        <fullName evidence="2">Uncharacterized protein</fullName>
    </submittedName>
</protein>
<dbReference type="EMBL" id="KN831988">
    <property type="protein sequence ID" value="KIO01453.1"/>
    <property type="molecule type" value="Genomic_DNA"/>
</dbReference>
<keyword evidence="3" id="KW-1185">Reference proteome</keyword>
<evidence type="ECO:0000256" key="1">
    <source>
        <dbReference type="SAM" id="MobiDB-lite"/>
    </source>
</evidence>
<evidence type="ECO:0000313" key="2">
    <source>
        <dbReference type="EMBL" id="KIO01453.1"/>
    </source>
</evidence>
<proteinExistence type="predicted"/>
<reference evidence="2 3" key="1">
    <citation type="submission" date="2014-04" db="EMBL/GenBank/DDBJ databases">
        <authorList>
            <consortium name="DOE Joint Genome Institute"/>
            <person name="Kuo A."/>
            <person name="Kohler A."/>
            <person name="Costa M.D."/>
            <person name="Nagy L.G."/>
            <person name="Floudas D."/>
            <person name="Copeland A."/>
            <person name="Barry K.W."/>
            <person name="Cichocki N."/>
            <person name="Veneault-Fourrey C."/>
            <person name="LaButti K."/>
            <person name="Lindquist E.A."/>
            <person name="Lipzen A."/>
            <person name="Lundell T."/>
            <person name="Morin E."/>
            <person name="Murat C."/>
            <person name="Sun H."/>
            <person name="Tunlid A."/>
            <person name="Henrissat B."/>
            <person name="Grigoriev I.V."/>
            <person name="Hibbett D.S."/>
            <person name="Martin F."/>
            <person name="Nordberg H.P."/>
            <person name="Cantor M.N."/>
            <person name="Hua S.X."/>
        </authorList>
    </citation>
    <scope>NUCLEOTIDE SEQUENCE [LARGE SCALE GENOMIC DNA]</scope>
    <source>
        <strain evidence="2 3">Marx 270</strain>
    </source>
</reference>
<dbReference type="Proteomes" id="UP000054217">
    <property type="component" value="Unassembled WGS sequence"/>
</dbReference>
<dbReference type="InParanoid" id="A0A0C3IXA6"/>
<evidence type="ECO:0000313" key="3">
    <source>
        <dbReference type="Proteomes" id="UP000054217"/>
    </source>
</evidence>